<name>A0A426V4V5_9ACTN</name>
<reference evidence="10 11" key="1">
    <citation type="submission" date="2018-12" db="EMBL/GenBank/DDBJ databases">
        <title>Glycomyces sp. YIM 121974 draft genome.</title>
        <authorList>
            <person name="Li Q."/>
        </authorList>
    </citation>
    <scope>NUCLEOTIDE SEQUENCE [LARGE SCALE GENOMIC DNA]</scope>
    <source>
        <strain evidence="10 11">YIM 121974</strain>
    </source>
</reference>
<keyword evidence="4 8" id="KW-0812">Transmembrane</keyword>
<dbReference type="PANTHER" id="PTHR30614">
    <property type="entry name" value="MEMBRANE COMPONENT OF AMINO ACID ABC TRANSPORTER"/>
    <property type="match status" value="1"/>
</dbReference>
<evidence type="ECO:0000256" key="2">
    <source>
        <dbReference type="ARBA" id="ARBA00022448"/>
    </source>
</evidence>
<dbReference type="InterPro" id="IPR000515">
    <property type="entry name" value="MetI-like"/>
</dbReference>
<accession>A0A426V4V5</accession>
<evidence type="ECO:0000256" key="3">
    <source>
        <dbReference type="ARBA" id="ARBA00022475"/>
    </source>
</evidence>
<dbReference type="NCBIfam" id="TIGR01726">
    <property type="entry name" value="HEQRo_perm_3TM"/>
    <property type="match status" value="1"/>
</dbReference>
<dbReference type="InterPro" id="IPR010065">
    <property type="entry name" value="AA_ABC_transptr_permease_3TM"/>
</dbReference>
<evidence type="ECO:0000259" key="9">
    <source>
        <dbReference type="PROSITE" id="PS50928"/>
    </source>
</evidence>
<gene>
    <name evidence="10" type="ORF">EIW28_04010</name>
</gene>
<dbReference type="OrthoDB" id="3181282at2"/>
<evidence type="ECO:0000256" key="4">
    <source>
        <dbReference type="ARBA" id="ARBA00022692"/>
    </source>
</evidence>
<feature type="transmembrane region" description="Helical" evidence="8">
    <location>
        <begin position="61"/>
        <end position="79"/>
    </location>
</feature>
<keyword evidence="6 8" id="KW-1133">Transmembrane helix</keyword>
<proteinExistence type="inferred from homology"/>
<feature type="domain" description="ABC transmembrane type-1" evidence="9">
    <location>
        <begin position="16"/>
        <end position="207"/>
    </location>
</feature>
<dbReference type="InterPro" id="IPR043429">
    <property type="entry name" value="ArtM/GltK/GlnP/TcyL/YhdX-like"/>
</dbReference>
<feature type="transmembrane region" description="Helical" evidence="8">
    <location>
        <begin position="20"/>
        <end position="40"/>
    </location>
</feature>
<comment type="subcellular location">
    <subcellularLocation>
        <location evidence="1 8">Cell membrane</location>
        <topology evidence="1 8">Multi-pass membrane protein</topology>
    </subcellularLocation>
</comment>
<comment type="similarity">
    <text evidence="8">Belongs to the binding-protein-dependent transport system permease family.</text>
</comment>
<evidence type="ECO:0000313" key="11">
    <source>
        <dbReference type="Proteomes" id="UP000277256"/>
    </source>
</evidence>
<dbReference type="CDD" id="cd06261">
    <property type="entry name" value="TM_PBP2"/>
    <property type="match status" value="1"/>
</dbReference>
<dbReference type="EMBL" id="RSEB01000001">
    <property type="protein sequence ID" value="RRS01917.1"/>
    <property type="molecule type" value="Genomic_DNA"/>
</dbReference>
<evidence type="ECO:0000256" key="7">
    <source>
        <dbReference type="ARBA" id="ARBA00023136"/>
    </source>
</evidence>
<evidence type="ECO:0000256" key="1">
    <source>
        <dbReference type="ARBA" id="ARBA00004651"/>
    </source>
</evidence>
<dbReference type="PROSITE" id="PS50928">
    <property type="entry name" value="ABC_TM1"/>
    <property type="match status" value="1"/>
</dbReference>
<organism evidence="10 11">
    <name type="scientific">Glycomyces terrestris</name>
    <dbReference type="NCBI Taxonomy" id="2493553"/>
    <lineage>
        <taxon>Bacteria</taxon>
        <taxon>Bacillati</taxon>
        <taxon>Actinomycetota</taxon>
        <taxon>Actinomycetes</taxon>
        <taxon>Glycomycetales</taxon>
        <taxon>Glycomycetaceae</taxon>
        <taxon>Glycomyces</taxon>
    </lineage>
</organism>
<comment type="caution">
    <text evidence="10">The sequence shown here is derived from an EMBL/GenBank/DDBJ whole genome shotgun (WGS) entry which is preliminary data.</text>
</comment>
<feature type="transmembrane region" description="Helical" evidence="8">
    <location>
        <begin position="185"/>
        <end position="207"/>
    </location>
</feature>
<evidence type="ECO:0000313" key="10">
    <source>
        <dbReference type="EMBL" id="RRS01917.1"/>
    </source>
</evidence>
<dbReference type="RefSeq" id="WP_125246392.1">
    <property type="nucleotide sequence ID" value="NZ_RSEB01000001.1"/>
</dbReference>
<evidence type="ECO:0000256" key="6">
    <source>
        <dbReference type="ARBA" id="ARBA00022989"/>
    </source>
</evidence>
<feature type="transmembrane region" description="Helical" evidence="8">
    <location>
        <begin position="146"/>
        <end position="165"/>
    </location>
</feature>
<feature type="transmembrane region" description="Helical" evidence="8">
    <location>
        <begin position="85"/>
        <end position="104"/>
    </location>
</feature>
<dbReference type="GO" id="GO:0006865">
    <property type="term" value="P:amino acid transport"/>
    <property type="evidence" value="ECO:0007669"/>
    <property type="project" value="UniProtKB-KW"/>
</dbReference>
<keyword evidence="11" id="KW-1185">Reference proteome</keyword>
<keyword evidence="2 8" id="KW-0813">Transport</keyword>
<dbReference type="Pfam" id="PF00528">
    <property type="entry name" value="BPD_transp_1"/>
    <property type="match status" value="1"/>
</dbReference>
<dbReference type="GO" id="GO:0022857">
    <property type="term" value="F:transmembrane transporter activity"/>
    <property type="evidence" value="ECO:0007669"/>
    <property type="project" value="InterPro"/>
</dbReference>
<dbReference type="SUPFAM" id="SSF161098">
    <property type="entry name" value="MetI-like"/>
    <property type="match status" value="1"/>
</dbReference>
<dbReference type="InterPro" id="IPR035906">
    <property type="entry name" value="MetI-like_sf"/>
</dbReference>
<protein>
    <submittedName>
        <fullName evidence="10">Amino acid ABC transporter permease</fullName>
    </submittedName>
</protein>
<evidence type="ECO:0000256" key="8">
    <source>
        <dbReference type="RuleBase" id="RU363032"/>
    </source>
</evidence>
<dbReference type="AlphaFoldDB" id="A0A426V4V5"/>
<evidence type="ECO:0000256" key="5">
    <source>
        <dbReference type="ARBA" id="ARBA00022970"/>
    </source>
</evidence>
<keyword evidence="5" id="KW-0029">Amino-acid transport</keyword>
<dbReference type="PANTHER" id="PTHR30614:SF0">
    <property type="entry name" value="L-CYSTINE TRANSPORT SYSTEM PERMEASE PROTEIN TCYL"/>
    <property type="match status" value="1"/>
</dbReference>
<keyword evidence="3" id="KW-1003">Cell membrane</keyword>
<dbReference type="GO" id="GO:0043190">
    <property type="term" value="C:ATP-binding cassette (ABC) transporter complex"/>
    <property type="evidence" value="ECO:0007669"/>
    <property type="project" value="InterPro"/>
</dbReference>
<dbReference type="Proteomes" id="UP000277256">
    <property type="component" value="Unassembled WGS sequence"/>
</dbReference>
<sequence>MFDNFDLMAEALLEGARVTVVVTLASYAIALAIGMVLVVMHVSPAAPARWAANAYTQLFRNVPLLAVLFVMYFGLPSIGIETTSWGVGLIGLGMYTGAFVGETLRSGINSIPLGQAEAARSIGLTFGQSLANVILPQAFRAVIPPLGSLLIALVKNSALVLAVGVTELTAMSRRLIEDDQSRFDLWGVVIGVTVSYLLIAFVLSYLVRLAERRAAFVR</sequence>
<dbReference type="Gene3D" id="1.10.3720.10">
    <property type="entry name" value="MetI-like"/>
    <property type="match status" value="1"/>
</dbReference>
<keyword evidence="7 8" id="KW-0472">Membrane</keyword>